<sequence>MAVHDTRTGVLILRVWWEPEQTPALRARLLVAINPQQAPAVYSVAAGLDDVCDQVRAWLQEWSRNMEAPDK</sequence>
<proteinExistence type="predicted"/>
<dbReference type="EMBL" id="CP019458">
    <property type="protein sequence ID" value="AQA15903.1"/>
    <property type="molecule type" value="Genomic_DNA"/>
</dbReference>
<evidence type="ECO:0000313" key="2">
    <source>
        <dbReference type="Proteomes" id="UP000187851"/>
    </source>
</evidence>
<accession>A0ABM6HPI6</accession>
<name>A0ABM6HPI6_9ACTN</name>
<reference evidence="1 2" key="1">
    <citation type="journal article" date="2017" name="J. Biotechnol.">
        <title>The complete genome sequence of Streptomyces autolyticus CGMCC 0516, the producer of geldanamycin, autolytimycin, reblastatin and elaiophylin.</title>
        <authorList>
            <person name="Yin M."/>
            <person name="Jiang M."/>
            <person name="Ren Z."/>
            <person name="Dong Y."/>
            <person name="Lu T."/>
        </authorList>
    </citation>
    <scope>NUCLEOTIDE SEQUENCE [LARGE SCALE GENOMIC DNA]</scope>
    <source>
        <strain evidence="1 2">CGMCC0516</strain>
    </source>
</reference>
<organism evidence="1 2">
    <name type="scientific">Streptomyces autolyticus</name>
    <dbReference type="NCBI Taxonomy" id="75293"/>
    <lineage>
        <taxon>Bacteria</taxon>
        <taxon>Bacillati</taxon>
        <taxon>Actinomycetota</taxon>
        <taxon>Actinomycetes</taxon>
        <taxon>Kitasatosporales</taxon>
        <taxon>Streptomycetaceae</taxon>
        <taxon>Streptomyces</taxon>
    </lineage>
</organism>
<keyword evidence="2" id="KW-1185">Reference proteome</keyword>
<dbReference type="Proteomes" id="UP000187851">
    <property type="component" value="Chromosome"/>
</dbReference>
<protein>
    <submittedName>
        <fullName evidence="1">Uncharacterized protein</fullName>
    </submittedName>
</protein>
<evidence type="ECO:0000313" key="1">
    <source>
        <dbReference type="EMBL" id="AQA15903.1"/>
    </source>
</evidence>
<gene>
    <name evidence="1" type="ORF">BV401_01840</name>
</gene>